<accession>A0ABS2MRC5</accession>
<comment type="similarity">
    <text evidence="1 10">Belongs to the thymidylate kinase family.</text>
</comment>
<keyword evidence="13" id="KW-1185">Reference proteome</keyword>
<evidence type="ECO:0000256" key="4">
    <source>
        <dbReference type="ARBA" id="ARBA00022679"/>
    </source>
</evidence>
<keyword evidence="8 10" id="KW-0067">ATP-binding</keyword>
<evidence type="ECO:0000256" key="8">
    <source>
        <dbReference type="ARBA" id="ARBA00022840"/>
    </source>
</evidence>
<sequence>MTKIISLEGGEGAGKTSVIEALKQHFEAMNKSVLFTREPGGVPISERIRAIILDAQAQEMDHRTEALLFAAARRQHLVEKVLPAIKSGVDVVVFDRYVDSSMVYQGFVRGIGVDEVYDMNLFATEGFLPDLTLYLDVDPQIGLQRINSNPNREINKLDLEHEEFHEKVREGYLALLERFPERIRKVDANQGIEFVIKDILKEIEVLI</sequence>
<dbReference type="InterPro" id="IPR039430">
    <property type="entry name" value="Thymidylate_kin-like_dom"/>
</dbReference>
<comment type="caution">
    <text evidence="12">The sequence shown here is derived from an EMBL/GenBank/DDBJ whole genome shotgun (WGS) entry which is preliminary data.</text>
</comment>
<feature type="binding site" evidence="10">
    <location>
        <begin position="9"/>
        <end position="16"/>
    </location>
    <ligand>
        <name>ATP</name>
        <dbReference type="ChEBI" id="CHEBI:30616"/>
    </ligand>
</feature>
<protein>
    <recommendedName>
        <fullName evidence="3 10">Thymidylate kinase</fullName>
        <ecNumber evidence="2 10">2.7.4.9</ecNumber>
    </recommendedName>
    <alternativeName>
        <fullName evidence="10">dTMP kinase</fullName>
    </alternativeName>
</protein>
<evidence type="ECO:0000256" key="7">
    <source>
        <dbReference type="ARBA" id="ARBA00022777"/>
    </source>
</evidence>
<evidence type="ECO:0000256" key="1">
    <source>
        <dbReference type="ARBA" id="ARBA00009776"/>
    </source>
</evidence>
<keyword evidence="5 10" id="KW-0545">Nucleotide biosynthesis</keyword>
<organism evidence="12 13">
    <name type="scientific">Fusibacter tunisiensis</name>
    <dbReference type="NCBI Taxonomy" id="1008308"/>
    <lineage>
        <taxon>Bacteria</taxon>
        <taxon>Bacillati</taxon>
        <taxon>Bacillota</taxon>
        <taxon>Clostridia</taxon>
        <taxon>Eubacteriales</taxon>
        <taxon>Eubacteriales Family XII. Incertae Sedis</taxon>
        <taxon>Fusibacter</taxon>
    </lineage>
</organism>
<evidence type="ECO:0000259" key="11">
    <source>
        <dbReference type="Pfam" id="PF02223"/>
    </source>
</evidence>
<dbReference type="InterPro" id="IPR018094">
    <property type="entry name" value="Thymidylate_kinase"/>
</dbReference>
<dbReference type="RefSeq" id="WP_204663921.1">
    <property type="nucleotide sequence ID" value="NZ_JAFBDT010000010.1"/>
</dbReference>
<dbReference type="PANTHER" id="PTHR10344:SF4">
    <property type="entry name" value="UMP-CMP KINASE 2, MITOCHONDRIAL"/>
    <property type="match status" value="1"/>
</dbReference>
<reference evidence="12 13" key="1">
    <citation type="submission" date="2021-01" db="EMBL/GenBank/DDBJ databases">
        <title>Genomic Encyclopedia of Type Strains, Phase IV (KMG-IV): sequencing the most valuable type-strain genomes for metagenomic binning, comparative biology and taxonomic classification.</title>
        <authorList>
            <person name="Goeker M."/>
        </authorList>
    </citation>
    <scope>NUCLEOTIDE SEQUENCE [LARGE SCALE GENOMIC DNA]</scope>
    <source>
        <strain evidence="12 13">DSM 24436</strain>
    </source>
</reference>
<evidence type="ECO:0000256" key="10">
    <source>
        <dbReference type="HAMAP-Rule" id="MF_00165"/>
    </source>
</evidence>
<keyword evidence="6 10" id="KW-0547">Nucleotide-binding</keyword>
<dbReference type="NCBIfam" id="TIGR00041">
    <property type="entry name" value="DTMP_kinase"/>
    <property type="match status" value="1"/>
</dbReference>
<comment type="function">
    <text evidence="10">Phosphorylation of dTMP to form dTDP in both de novo and salvage pathways of dTTP synthesis.</text>
</comment>
<keyword evidence="4 10" id="KW-0808">Transferase</keyword>
<dbReference type="Pfam" id="PF02223">
    <property type="entry name" value="Thymidylate_kin"/>
    <property type="match status" value="1"/>
</dbReference>
<name>A0ABS2MRC5_9FIRM</name>
<gene>
    <name evidence="10" type="primary">tmk</name>
    <name evidence="12" type="ORF">JOC49_001491</name>
</gene>
<evidence type="ECO:0000313" key="13">
    <source>
        <dbReference type="Proteomes" id="UP000767854"/>
    </source>
</evidence>
<dbReference type="EMBL" id="JAFBDT010000010">
    <property type="protein sequence ID" value="MBM7561948.1"/>
    <property type="molecule type" value="Genomic_DNA"/>
</dbReference>
<comment type="catalytic activity">
    <reaction evidence="9 10">
        <text>dTMP + ATP = dTDP + ADP</text>
        <dbReference type="Rhea" id="RHEA:13517"/>
        <dbReference type="ChEBI" id="CHEBI:30616"/>
        <dbReference type="ChEBI" id="CHEBI:58369"/>
        <dbReference type="ChEBI" id="CHEBI:63528"/>
        <dbReference type="ChEBI" id="CHEBI:456216"/>
        <dbReference type="EC" id="2.7.4.9"/>
    </reaction>
</comment>
<dbReference type="PANTHER" id="PTHR10344">
    <property type="entry name" value="THYMIDYLATE KINASE"/>
    <property type="match status" value="1"/>
</dbReference>
<dbReference type="SUPFAM" id="SSF52540">
    <property type="entry name" value="P-loop containing nucleoside triphosphate hydrolases"/>
    <property type="match status" value="1"/>
</dbReference>
<keyword evidence="7 10" id="KW-0418">Kinase</keyword>
<dbReference type="InterPro" id="IPR027417">
    <property type="entry name" value="P-loop_NTPase"/>
</dbReference>
<evidence type="ECO:0000313" key="12">
    <source>
        <dbReference type="EMBL" id="MBM7561948.1"/>
    </source>
</evidence>
<dbReference type="CDD" id="cd01672">
    <property type="entry name" value="TMPK"/>
    <property type="match status" value="1"/>
</dbReference>
<dbReference type="GO" id="GO:0004798">
    <property type="term" value="F:dTMP kinase activity"/>
    <property type="evidence" value="ECO:0007669"/>
    <property type="project" value="UniProtKB-EC"/>
</dbReference>
<evidence type="ECO:0000256" key="9">
    <source>
        <dbReference type="ARBA" id="ARBA00048743"/>
    </source>
</evidence>
<dbReference type="EC" id="2.7.4.9" evidence="2 10"/>
<evidence type="ECO:0000256" key="5">
    <source>
        <dbReference type="ARBA" id="ARBA00022727"/>
    </source>
</evidence>
<evidence type="ECO:0000256" key="3">
    <source>
        <dbReference type="ARBA" id="ARBA00017144"/>
    </source>
</evidence>
<dbReference type="Proteomes" id="UP000767854">
    <property type="component" value="Unassembled WGS sequence"/>
</dbReference>
<evidence type="ECO:0000256" key="2">
    <source>
        <dbReference type="ARBA" id="ARBA00012980"/>
    </source>
</evidence>
<evidence type="ECO:0000256" key="6">
    <source>
        <dbReference type="ARBA" id="ARBA00022741"/>
    </source>
</evidence>
<dbReference type="Gene3D" id="3.40.50.300">
    <property type="entry name" value="P-loop containing nucleotide triphosphate hydrolases"/>
    <property type="match status" value="1"/>
</dbReference>
<proteinExistence type="inferred from homology"/>
<feature type="domain" description="Thymidylate kinase-like" evidence="11">
    <location>
        <begin position="7"/>
        <end position="199"/>
    </location>
</feature>
<dbReference type="HAMAP" id="MF_00165">
    <property type="entry name" value="Thymidylate_kinase"/>
    <property type="match status" value="1"/>
</dbReference>